<dbReference type="RefSeq" id="WP_119648112.1">
    <property type="nucleotide sequence ID" value="NZ_QXFI01000031.1"/>
</dbReference>
<dbReference type="InterPro" id="IPR003423">
    <property type="entry name" value="OMP_efflux"/>
</dbReference>
<proteinExistence type="inferred from homology"/>
<keyword evidence="6" id="KW-0472">Membrane</keyword>
<dbReference type="EMBL" id="VNWK01000031">
    <property type="protein sequence ID" value="TXJ92717.1"/>
    <property type="molecule type" value="Genomic_DNA"/>
</dbReference>
<dbReference type="PANTHER" id="PTHR30026">
    <property type="entry name" value="OUTER MEMBRANE PROTEIN TOLC"/>
    <property type="match status" value="1"/>
</dbReference>
<comment type="caution">
    <text evidence="8">The sequence shown here is derived from an EMBL/GenBank/DDBJ whole genome shotgun (WGS) entry which is preliminary data.</text>
</comment>
<dbReference type="PANTHER" id="PTHR30026:SF20">
    <property type="entry name" value="OUTER MEMBRANE PROTEIN TOLC"/>
    <property type="match status" value="1"/>
</dbReference>
<evidence type="ECO:0000256" key="3">
    <source>
        <dbReference type="ARBA" id="ARBA00022448"/>
    </source>
</evidence>
<evidence type="ECO:0000256" key="4">
    <source>
        <dbReference type="ARBA" id="ARBA00022452"/>
    </source>
</evidence>
<dbReference type="Pfam" id="PF02321">
    <property type="entry name" value="OEP"/>
    <property type="match status" value="1"/>
</dbReference>
<comment type="similarity">
    <text evidence="2">Belongs to the outer membrane factor (OMF) (TC 1.B.17) family.</text>
</comment>
<evidence type="ECO:0000313" key="8">
    <source>
        <dbReference type="EMBL" id="RIV43380.1"/>
    </source>
</evidence>
<keyword evidence="3" id="KW-0813">Transport</keyword>
<sequence length="421" mass="48317">MKRTSTLTFLLLLFGIAVQAQSLGSLTLRESYNMARSNYPLIRQQGLIQSASDFNVENILKGNLPQVNLNAQASYQTEVTRLPIEVPGMDVPVLDKDQYQVYAEINQKLFDGGKTEKKVKIQEAQQDIEEGQLEVQLYDIYKRVSQLYFGILLAKEQILQNDLQEKDIQLAMDRVQTRIQNGAAIESDLFTLKASQLSIHQRTTELISLKKAYYQMLSIFVGKDVDEETMLTRPQETMDIGGINRLEVGLFDKQMSLLDLQSSLLNTKITPSLSLFGRAGYGKPGLNMLSNEFDSYFLGGARLQWPLFNLYTNKKEKEINKIEKEKLQTQKETFLFNTKMELTQQHTEIDKFRKLLEMDDSIIESYVKVKDASLFKLDNGTIDVNDYIRDVNQESRAIQNKLLHEIQLLMKLEELKITQGI</sequence>
<evidence type="ECO:0000256" key="2">
    <source>
        <dbReference type="ARBA" id="ARBA00007613"/>
    </source>
</evidence>
<dbReference type="Gene3D" id="1.20.1600.10">
    <property type="entry name" value="Outer membrane efflux proteins (OEP)"/>
    <property type="match status" value="1"/>
</dbReference>
<reference evidence="8 10" key="1">
    <citation type="submission" date="2018-08" db="EMBL/GenBank/DDBJ databases">
        <title>Proposal of Muricauda 72 sp.nov. and Muricauda NH166 sp.nov., isolated from seawater.</title>
        <authorList>
            <person name="Cheng H."/>
            <person name="Wu Y.-H."/>
            <person name="Guo L.-L."/>
            <person name="Xu X.-W."/>
        </authorList>
    </citation>
    <scope>NUCLEOTIDE SEQUENCE [LARGE SCALE GENOMIC DNA]</scope>
    <source>
        <strain evidence="8 10">72</strain>
    </source>
</reference>
<evidence type="ECO:0000313" key="9">
    <source>
        <dbReference type="EMBL" id="TXJ92717.1"/>
    </source>
</evidence>
<keyword evidence="5" id="KW-0812">Transmembrane</keyword>
<dbReference type="Proteomes" id="UP000321621">
    <property type="component" value="Unassembled WGS sequence"/>
</dbReference>
<keyword evidence="11" id="KW-1185">Reference proteome</keyword>
<dbReference type="GO" id="GO:0015562">
    <property type="term" value="F:efflux transmembrane transporter activity"/>
    <property type="evidence" value="ECO:0007669"/>
    <property type="project" value="InterPro"/>
</dbReference>
<evidence type="ECO:0000256" key="6">
    <source>
        <dbReference type="ARBA" id="ARBA00023136"/>
    </source>
</evidence>
<evidence type="ECO:0000256" key="5">
    <source>
        <dbReference type="ARBA" id="ARBA00022692"/>
    </source>
</evidence>
<evidence type="ECO:0000313" key="11">
    <source>
        <dbReference type="Proteomes" id="UP000321621"/>
    </source>
</evidence>
<dbReference type="OrthoDB" id="976750at2"/>
<accession>A0A3A1NF88</accession>
<comment type="subcellular location">
    <subcellularLocation>
        <location evidence="1">Cell outer membrane</location>
    </subcellularLocation>
</comment>
<dbReference type="GO" id="GO:1990281">
    <property type="term" value="C:efflux pump complex"/>
    <property type="evidence" value="ECO:0007669"/>
    <property type="project" value="TreeGrafter"/>
</dbReference>
<organism evidence="8 10">
    <name type="scientific">Flagellimonas pelagia</name>
    <dbReference type="NCBI Taxonomy" id="2306998"/>
    <lineage>
        <taxon>Bacteria</taxon>
        <taxon>Pseudomonadati</taxon>
        <taxon>Bacteroidota</taxon>
        <taxon>Flavobacteriia</taxon>
        <taxon>Flavobacteriales</taxon>
        <taxon>Flavobacteriaceae</taxon>
        <taxon>Flagellimonas</taxon>
    </lineage>
</organism>
<gene>
    <name evidence="8" type="ORF">D2V05_13230</name>
    <name evidence="9" type="ORF">FQ017_13100</name>
</gene>
<evidence type="ECO:0000313" key="10">
    <source>
        <dbReference type="Proteomes" id="UP000266691"/>
    </source>
</evidence>
<dbReference type="EMBL" id="QXFI01000031">
    <property type="protein sequence ID" value="RIV43380.1"/>
    <property type="molecule type" value="Genomic_DNA"/>
</dbReference>
<evidence type="ECO:0000256" key="7">
    <source>
        <dbReference type="ARBA" id="ARBA00023237"/>
    </source>
</evidence>
<keyword evidence="7" id="KW-0998">Cell outer membrane</keyword>
<reference evidence="9 11" key="2">
    <citation type="submission" date="2019-07" db="EMBL/GenBank/DDBJ databases">
        <title>Draft genome of two Muricauda strains isolated from deep sea.</title>
        <authorList>
            <person name="Sun C."/>
        </authorList>
    </citation>
    <scope>NUCLEOTIDE SEQUENCE [LARGE SCALE GENOMIC DNA]</scope>
    <source>
        <strain evidence="9 11">72</strain>
    </source>
</reference>
<dbReference type="AlphaFoldDB" id="A0A3A1NF88"/>
<dbReference type="SUPFAM" id="SSF56954">
    <property type="entry name" value="Outer membrane efflux proteins (OEP)"/>
    <property type="match status" value="1"/>
</dbReference>
<dbReference type="GO" id="GO:0009279">
    <property type="term" value="C:cell outer membrane"/>
    <property type="evidence" value="ECO:0007669"/>
    <property type="project" value="UniProtKB-SubCell"/>
</dbReference>
<protein>
    <submittedName>
        <fullName evidence="9">TolC family protein</fullName>
    </submittedName>
    <submittedName>
        <fullName evidence="8">Transporter</fullName>
    </submittedName>
</protein>
<dbReference type="GO" id="GO:0015288">
    <property type="term" value="F:porin activity"/>
    <property type="evidence" value="ECO:0007669"/>
    <property type="project" value="TreeGrafter"/>
</dbReference>
<evidence type="ECO:0000256" key="1">
    <source>
        <dbReference type="ARBA" id="ARBA00004442"/>
    </source>
</evidence>
<name>A0A3A1NF88_9FLAO</name>
<keyword evidence="4" id="KW-1134">Transmembrane beta strand</keyword>
<dbReference type="InterPro" id="IPR051906">
    <property type="entry name" value="TolC-like"/>
</dbReference>
<dbReference type="Proteomes" id="UP000266691">
    <property type="component" value="Unassembled WGS sequence"/>
</dbReference>